<sequence>MLDVQTRDISGFSVHALLYHRLVGQCVGVQRRVEQHVERLAVVGGHGVDVLDLVDVDAVEERLVADAAQRVVQAYVDGVGVAGQSQAILQVGLGLVVLDLAGVDPRVEEREAPGDAVLFLFQ</sequence>
<evidence type="ECO:0000313" key="2">
    <source>
        <dbReference type="Proteomes" id="UP001305498"/>
    </source>
</evidence>
<dbReference type="EMBL" id="CP118157">
    <property type="protein sequence ID" value="WOF24111.1"/>
    <property type="molecule type" value="Genomic_DNA"/>
</dbReference>
<dbReference type="Proteomes" id="UP001305498">
    <property type="component" value="Chromosome"/>
</dbReference>
<protein>
    <submittedName>
        <fullName evidence="1">Uncharacterized protein</fullName>
    </submittedName>
</protein>
<evidence type="ECO:0000313" key="1">
    <source>
        <dbReference type="EMBL" id="WOF24111.1"/>
    </source>
</evidence>
<name>A0AA97FIB4_9MICO</name>
<reference evidence="1 2" key="1">
    <citation type="submission" date="2023-02" db="EMBL/GenBank/DDBJ databases">
        <title>Microbacterium betulae sp. nov., isolated from birch wood.</title>
        <authorList>
            <person name="Pasciak M."/>
            <person name="Pawlik K.J."/>
            <person name="Martynowski D."/>
            <person name="Laczmanski L."/>
            <person name="Ciekot J."/>
            <person name="Szponar B."/>
            <person name="Wojcik-Fatla A."/>
            <person name="Mackiewicz B."/>
            <person name="Farian E."/>
            <person name="Cholewa G."/>
            <person name="Cholewa A."/>
            <person name="Dutkiewicz J."/>
        </authorList>
    </citation>
    <scope>NUCLEOTIDE SEQUENCE [LARGE SCALE GENOMIC DNA]</scope>
    <source>
        <strain evidence="1 2">AB</strain>
    </source>
</reference>
<dbReference type="RefSeq" id="WP_317140583.1">
    <property type="nucleotide sequence ID" value="NZ_CP118157.1"/>
</dbReference>
<dbReference type="KEGG" id="mbet:N8K70_05415"/>
<organism evidence="1 2">
    <name type="scientific">Microbacterium betulae</name>
    <dbReference type="NCBI Taxonomy" id="2981139"/>
    <lineage>
        <taxon>Bacteria</taxon>
        <taxon>Bacillati</taxon>
        <taxon>Actinomycetota</taxon>
        <taxon>Actinomycetes</taxon>
        <taxon>Micrococcales</taxon>
        <taxon>Microbacteriaceae</taxon>
        <taxon>Microbacterium</taxon>
    </lineage>
</organism>
<accession>A0AA97FIB4</accession>
<dbReference type="AlphaFoldDB" id="A0AA97FIB4"/>
<gene>
    <name evidence="1" type="ORF">N8K70_05415</name>
</gene>
<proteinExistence type="predicted"/>
<keyword evidence="2" id="KW-1185">Reference proteome</keyword>